<gene>
    <name evidence="2" type="ORF">D9V29_00585</name>
</gene>
<evidence type="ECO:0000313" key="3">
    <source>
        <dbReference type="Proteomes" id="UP000270299"/>
    </source>
</evidence>
<feature type="transmembrane region" description="Helical" evidence="1">
    <location>
        <begin position="106"/>
        <end position="128"/>
    </location>
</feature>
<keyword evidence="1" id="KW-0472">Membrane</keyword>
<dbReference type="Proteomes" id="UP000270299">
    <property type="component" value="Unassembled WGS sequence"/>
</dbReference>
<evidence type="ECO:0000256" key="1">
    <source>
        <dbReference type="SAM" id="Phobius"/>
    </source>
</evidence>
<feature type="transmembrane region" description="Helical" evidence="1">
    <location>
        <begin position="47"/>
        <end position="69"/>
    </location>
</feature>
<dbReference type="OrthoDB" id="5125140at2"/>
<evidence type="ECO:0008006" key="4">
    <source>
        <dbReference type="Google" id="ProtNLM"/>
    </source>
</evidence>
<dbReference type="EMBL" id="RCUV01000001">
    <property type="protein sequence ID" value="RLP73968.1"/>
    <property type="molecule type" value="Genomic_DNA"/>
</dbReference>
<feature type="transmembrane region" description="Helical" evidence="1">
    <location>
        <begin position="81"/>
        <end position="100"/>
    </location>
</feature>
<evidence type="ECO:0000313" key="2">
    <source>
        <dbReference type="EMBL" id="RLP73968.1"/>
    </source>
</evidence>
<keyword evidence="1" id="KW-0812">Transmembrane</keyword>
<name>A0A3L7A1T6_9MICO</name>
<protein>
    <recommendedName>
        <fullName evidence="4">Histidine kinase</fullName>
    </recommendedName>
</protein>
<proteinExistence type="predicted"/>
<organism evidence="2 3">
    <name type="scientific">Mycetocola manganoxydans</name>
    <dbReference type="NCBI Taxonomy" id="699879"/>
    <lineage>
        <taxon>Bacteria</taxon>
        <taxon>Bacillati</taxon>
        <taxon>Actinomycetota</taxon>
        <taxon>Actinomycetes</taxon>
        <taxon>Micrococcales</taxon>
        <taxon>Microbacteriaceae</taxon>
        <taxon>Mycetocola</taxon>
    </lineage>
</organism>
<sequence length="138" mass="14265">MPAPSSGRSPALWLLTVLLFAEAAAVIVVVLVLIVDILTLPAASISSAIALTVVVAIAAVFVSAVAIGALRRQGWVRGGAVIWQLVQLAIAIGAFQGTFAQPAIGWALLAPSIVVLVLLFTPSVMAAIRRDGVQRSQF</sequence>
<keyword evidence="1" id="KW-1133">Transmembrane helix</keyword>
<accession>A0A3L7A1T6</accession>
<reference evidence="2 3" key="1">
    <citation type="submission" date="2018-10" db="EMBL/GenBank/DDBJ databases">
        <authorList>
            <person name="Li J."/>
        </authorList>
    </citation>
    <scope>NUCLEOTIDE SEQUENCE [LARGE SCALE GENOMIC DNA]</scope>
    <source>
        <strain evidence="2 3">CCTCC AB209002</strain>
    </source>
</reference>
<dbReference type="AlphaFoldDB" id="A0A3L7A1T6"/>
<feature type="transmembrane region" description="Helical" evidence="1">
    <location>
        <begin position="12"/>
        <end position="35"/>
    </location>
</feature>
<keyword evidence="3" id="KW-1185">Reference proteome</keyword>
<comment type="caution">
    <text evidence="2">The sequence shown here is derived from an EMBL/GenBank/DDBJ whole genome shotgun (WGS) entry which is preliminary data.</text>
</comment>